<evidence type="ECO:0000256" key="5">
    <source>
        <dbReference type="ARBA" id="ARBA00023136"/>
    </source>
</evidence>
<feature type="transmembrane region" description="Helical" evidence="7">
    <location>
        <begin position="371"/>
        <end position="398"/>
    </location>
</feature>
<feature type="transmembrane region" description="Helical" evidence="7">
    <location>
        <begin position="64"/>
        <end position="85"/>
    </location>
</feature>
<dbReference type="NCBIfam" id="TIGR00813">
    <property type="entry name" value="sss"/>
    <property type="match status" value="1"/>
</dbReference>
<evidence type="ECO:0000256" key="3">
    <source>
        <dbReference type="ARBA" id="ARBA00022692"/>
    </source>
</evidence>
<evidence type="ECO:0000256" key="4">
    <source>
        <dbReference type="ARBA" id="ARBA00022989"/>
    </source>
</evidence>
<accession>A0A176QCW1</accession>
<dbReference type="GO" id="GO:0005412">
    <property type="term" value="F:D-glucose:sodium symporter activity"/>
    <property type="evidence" value="ECO:0007669"/>
    <property type="project" value="TreeGrafter"/>
</dbReference>
<organism evidence="8 9">
    <name type="scientific">Janibacter melonis</name>
    <dbReference type="NCBI Taxonomy" id="262209"/>
    <lineage>
        <taxon>Bacteria</taxon>
        <taxon>Bacillati</taxon>
        <taxon>Actinomycetota</taxon>
        <taxon>Actinomycetes</taxon>
        <taxon>Micrococcales</taxon>
        <taxon>Intrasporangiaceae</taxon>
        <taxon>Janibacter</taxon>
    </lineage>
</organism>
<keyword evidence="4 7" id="KW-1133">Transmembrane helix</keyword>
<dbReference type="RefSeq" id="WP_068272972.1">
    <property type="nucleotide sequence ID" value="NZ_LQZG01000002.1"/>
</dbReference>
<proteinExistence type="inferred from homology"/>
<feature type="transmembrane region" description="Helical" evidence="7">
    <location>
        <begin position="201"/>
        <end position="219"/>
    </location>
</feature>
<dbReference type="AlphaFoldDB" id="A0A176QCW1"/>
<feature type="transmembrane region" description="Helical" evidence="7">
    <location>
        <begin position="509"/>
        <end position="532"/>
    </location>
</feature>
<dbReference type="PANTHER" id="PTHR11819:SF195">
    <property type="entry name" value="SODIUM_GLUCOSE COTRANSPORTER 4"/>
    <property type="match status" value="1"/>
</dbReference>
<comment type="subcellular location">
    <subcellularLocation>
        <location evidence="1">Membrane</location>
        <topology evidence="1">Multi-pass membrane protein</topology>
    </subcellularLocation>
</comment>
<evidence type="ECO:0000313" key="9">
    <source>
        <dbReference type="Proteomes" id="UP000076976"/>
    </source>
</evidence>
<evidence type="ECO:0000313" key="8">
    <source>
        <dbReference type="EMBL" id="OAB87541.1"/>
    </source>
</evidence>
<keyword evidence="5 7" id="KW-0472">Membrane</keyword>
<feature type="transmembrane region" description="Helical" evidence="7">
    <location>
        <begin position="139"/>
        <end position="164"/>
    </location>
</feature>
<dbReference type="PROSITE" id="PS50283">
    <property type="entry name" value="NA_SOLUT_SYMP_3"/>
    <property type="match status" value="1"/>
</dbReference>
<dbReference type="EMBL" id="LQZG01000002">
    <property type="protein sequence ID" value="OAB87541.1"/>
    <property type="molecule type" value="Genomic_DNA"/>
</dbReference>
<feature type="transmembrane region" description="Helical" evidence="7">
    <location>
        <begin position="447"/>
        <end position="469"/>
    </location>
</feature>
<dbReference type="InterPro" id="IPR038377">
    <property type="entry name" value="Na/Glc_symporter_sf"/>
</dbReference>
<reference evidence="8 9" key="1">
    <citation type="submission" date="2016-01" db="EMBL/GenBank/DDBJ databases">
        <title>Janibacter melonis strain CD11_4 genome sequencing and assembly.</title>
        <authorList>
            <person name="Nair G.R."/>
            <person name="Kaur G."/>
            <person name="Chander A.M."/>
            <person name="Mayilraj S."/>
        </authorList>
    </citation>
    <scope>NUCLEOTIDE SEQUENCE [LARGE SCALE GENOMIC DNA]</scope>
    <source>
        <strain evidence="8 9">CD11-4</strain>
    </source>
</reference>
<feature type="transmembrane region" description="Helical" evidence="7">
    <location>
        <begin position="170"/>
        <end position="189"/>
    </location>
</feature>
<feature type="transmembrane region" description="Helical" evidence="7">
    <location>
        <begin position="481"/>
        <end position="503"/>
    </location>
</feature>
<evidence type="ECO:0000256" key="7">
    <source>
        <dbReference type="SAM" id="Phobius"/>
    </source>
</evidence>
<feature type="transmembrane region" description="Helical" evidence="7">
    <location>
        <begin position="419"/>
        <end position="441"/>
    </location>
</feature>
<gene>
    <name evidence="8" type="ORF">AWH69_05600</name>
</gene>
<dbReference type="Gene3D" id="1.20.1730.10">
    <property type="entry name" value="Sodium/glucose cotransporter"/>
    <property type="match status" value="1"/>
</dbReference>
<dbReference type="Proteomes" id="UP000076976">
    <property type="component" value="Unassembled WGS sequence"/>
</dbReference>
<dbReference type="Pfam" id="PF00474">
    <property type="entry name" value="SSF"/>
    <property type="match status" value="1"/>
</dbReference>
<feature type="transmembrane region" description="Helical" evidence="7">
    <location>
        <begin position="97"/>
        <end position="118"/>
    </location>
</feature>
<sequence length="586" mass="62228">MTPPLTSLPALMPPAADTLIDANAVDYLLVALYFAFVLGVGIMARRSVSDSVDFFLSGRSLPAWVTGLAFISANLGAVEIMGMSANGAEIGMPTFHYFWVGAVPAMLFLGVVMMPFYYGSKVRSVPEFMYRRFGTGAHVVNAFSFALAQLLIAGVNLYLLGSIVQALLGWPLWVALIVAAAIVLSYITLGGLSAAIYNEVLQFFVIVAALLPLTLIGLHRVGGWGGLNDKITAAAQGAPSDAGVASASQQLDSWPGQALSGFDSPILSVIGIVFGLGFVLSFGYWTTNFVEVQRALASDSISSARKTPIIGAFPKMFIPFIVIIPGMVSAVLVTEMIDLKNGGTPTGGASGDVKYNDALLLLMRDVLPNGLLGLAIAGLLAAFMAGMAANISAFNTVFSYDIWERYVRKDRSDDYYLRIGRLATVAATIIAIFTASIAGGFSNIMDYLQTLFGFFNAPLFATFILGMFWKRMTPTAGWTGLVAGTLSAVTLWVCGNPDMLALFELPGQGLAFAAASTAFVVDIVVSVAVTMVTKPKPASELKGLVYSETPKEDLVDPHEAGRPFYQRTVPLAGIALVLVVVLNFAF</sequence>
<comment type="similarity">
    <text evidence="2 6">Belongs to the sodium:solute symporter (SSF) (TC 2.A.21) family.</text>
</comment>
<keyword evidence="9" id="KW-1185">Reference proteome</keyword>
<comment type="caution">
    <text evidence="8">The sequence shown here is derived from an EMBL/GenBank/DDBJ whole genome shotgun (WGS) entry which is preliminary data.</text>
</comment>
<dbReference type="InterPro" id="IPR001734">
    <property type="entry name" value="Na/solute_symporter"/>
</dbReference>
<feature type="transmembrane region" description="Helical" evidence="7">
    <location>
        <begin position="266"/>
        <end position="285"/>
    </location>
</feature>
<name>A0A176QCW1_9MICO</name>
<evidence type="ECO:0000256" key="1">
    <source>
        <dbReference type="ARBA" id="ARBA00004141"/>
    </source>
</evidence>
<dbReference type="CDD" id="cd11478">
    <property type="entry name" value="SLC5sbd_u2"/>
    <property type="match status" value="1"/>
</dbReference>
<dbReference type="GO" id="GO:0005886">
    <property type="term" value="C:plasma membrane"/>
    <property type="evidence" value="ECO:0007669"/>
    <property type="project" value="TreeGrafter"/>
</dbReference>
<evidence type="ECO:0000256" key="2">
    <source>
        <dbReference type="ARBA" id="ARBA00006434"/>
    </source>
</evidence>
<keyword evidence="3 7" id="KW-0812">Transmembrane</keyword>
<protein>
    <submittedName>
        <fullName evidence="8">Na+/galactose cotransporter</fullName>
    </submittedName>
</protein>
<feature type="transmembrane region" description="Helical" evidence="7">
    <location>
        <begin position="568"/>
        <end position="585"/>
    </location>
</feature>
<feature type="transmembrane region" description="Helical" evidence="7">
    <location>
        <begin position="316"/>
        <end position="337"/>
    </location>
</feature>
<evidence type="ECO:0000256" key="6">
    <source>
        <dbReference type="RuleBase" id="RU362091"/>
    </source>
</evidence>
<dbReference type="PANTHER" id="PTHR11819">
    <property type="entry name" value="SOLUTE CARRIER FAMILY 5"/>
    <property type="match status" value="1"/>
</dbReference>
<feature type="transmembrane region" description="Helical" evidence="7">
    <location>
        <begin position="27"/>
        <end position="44"/>
    </location>
</feature>
<dbReference type="STRING" id="262209.AWH69_05600"/>